<protein>
    <submittedName>
        <fullName evidence="1">Uncharacterized protein</fullName>
    </submittedName>
</protein>
<proteinExistence type="predicted"/>
<organism evidence="1 2">
    <name type="scientific">Aquimarina intermedia</name>
    <dbReference type="NCBI Taxonomy" id="350814"/>
    <lineage>
        <taxon>Bacteria</taxon>
        <taxon>Pseudomonadati</taxon>
        <taxon>Bacteroidota</taxon>
        <taxon>Flavobacteriia</taxon>
        <taxon>Flavobacteriales</taxon>
        <taxon>Flavobacteriaceae</taxon>
        <taxon>Aquimarina</taxon>
    </lineage>
</organism>
<dbReference type="AlphaFoldDB" id="A0A5S5C111"/>
<dbReference type="OrthoDB" id="1123391at2"/>
<gene>
    <name evidence="1" type="ORF">BD809_10736</name>
</gene>
<evidence type="ECO:0000313" key="2">
    <source>
        <dbReference type="Proteomes" id="UP000324376"/>
    </source>
</evidence>
<dbReference type="EMBL" id="VNHU01000007">
    <property type="protein sequence ID" value="TYP72152.1"/>
    <property type="molecule type" value="Genomic_DNA"/>
</dbReference>
<comment type="caution">
    <text evidence="1">The sequence shown here is derived from an EMBL/GenBank/DDBJ whole genome shotgun (WGS) entry which is preliminary data.</text>
</comment>
<name>A0A5S5C111_9FLAO</name>
<keyword evidence="2" id="KW-1185">Reference proteome</keyword>
<accession>A0A5S5C111</accession>
<evidence type="ECO:0000313" key="1">
    <source>
        <dbReference type="EMBL" id="TYP72152.1"/>
    </source>
</evidence>
<dbReference type="Proteomes" id="UP000324376">
    <property type="component" value="Unassembled WGS sequence"/>
</dbReference>
<reference evidence="1 2" key="1">
    <citation type="submission" date="2019-07" db="EMBL/GenBank/DDBJ databases">
        <title>Genomic Encyclopedia of Archaeal and Bacterial Type Strains, Phase II (KMG-II): from individual species to whole genera.</title>
        <authorList>
            <person name="Goeker M."/>
        </authorList>
    </citation>
    <scope>NUCLEOTIDE SEQUENCE [LARGE SCALE GENOMIC DNA]</scope>
    <source>
        <strain evidence="1 2">DSM 17527</strain>
    </source>
</reference>
<sequence>MISFRTLHMLFCRVIKNLEAGKMHKDWRKLLDRRNLELWNYLLKQYKIHLKKSSEQNYITRYTNDTVTICINEDNIHPAPFTHELLHIYLKVKKILIASDFINKIEQYPQLYFLFSNSLKNHIGNCMEHSKILPIFIKLDFKREDFVSDYDEIIMDEEQMEKLELDFLKDNIYSRQAIDVYIGKFFSIKSNSNEQYDYQTYLNAFEKLEPSLFKILNIFWTNWSQFDIENADGYENFLDVFLKNLNKWMQQETVI</sequence>